<proteinExistence type="predicted"/>
<dbReference type="EMBL" id="CADCVW010000014">
    <property type="protein sequence ID" value="CAA9484535.1"/>
    <property type="molecule type" value="Genomic_DNA"/>
</dbReference>
<feature type="region of interest" description="Disordered" evidence="1">
    <location>
        <begin position="303"/>
        <end position="327"/>
    </location>
</feature>
<feature type="compositionally biased region" description="Basic residues" evidence="1">
    <location>
        <begin position="67"/>
        <end position="76"/>
    </location>
</feature>
<feature type="compositionally biased region" description="Low complexity" evidence="1">
    <location>
        <begin position="16"/>
        <end position="25"/>
    </location>
</feature>
<reference evidence="2" key="1">
    <citation type="submission" date="2020-02" db="EMBL/GenBank/DDBJ databases">
        <authorList>
            <person name="Meier V. D."/>
        </authorList>
    </citation>
    <scope>NUCLEOTIDE SEQUENCE</scope>
    <source>
        <strain evidence="2">AVDCRST_MAG39</strain>
    </source>
</reference>
<sequence>APAETRPRQHQHRLHALAQARARAVAARHPRVDRAGRGTGAEPRRRFRRRAADAGELRAGGAGGRPARAHLAARRRRGDDPAARRRAPGEHPPAAAAWRRGSGEPGRLPSPGRDPRGLSGGAVRRGGDGVGQGVGGALPHGRARARARHAGYRRLRLVPLRMAVRGGRLGDAGARRGGDAGLLRADPARVQPERGGRAADHRRLFAERHHRHLRPHPREPAALPPDGDRAVAQPVAQRNAVANHRHQPVDDAGALRAAADRAGHHLRAHRCHPARHLRRHLFVHLHLRADPGRAGRVVRQLRAQDAAGRRAGRAGGRRRRRFGRAGL</sequence>
<organism evidence="2">
    <name type="scientific">uncultured Sphingomonadaceae bacterium</name>
    <dbReference type="NCBI Taxonomy" id="169976"/>
    <lineage>
        <taxon>Bacteria</taxon>
        <taxon>Pseudomonadati</taxon>
        <taxon>Pseudomonadota</taxon>
        <taxon>Alphaproteobacteria</taxon>
        <taxon>Sphingomonadales</taxon>
        <taxon>Sphingomonadaceae</taxon>
        <taxon>environmental samples</taxon>
    </lineage>
</organism>
<feature type="compositionally biased region" description="Gly residues" evidence="1">
    <location>
        <begin position="118"/>
        <end position="138"/>
    </location>
</feature>
<feature type="compositionally biased region" description="Basic and acidic residues" evidence="1">
    <location>
        <begin position="77"/>
        <end position="89"/>
    </location>
</feature>
<evidence type="ECO:0000313" key="2">
    <source>
        <dbReference type="EMBL" id="CAA9484535.1"/>
    </source>
</evidence>
<feature type="non-terminal residue" evidence="2">
    <location>
        <position position="1"/>
    </location>
</feature>
<feature type="non-terminal residue" evidence="2">
    <location>
        <position position="327"/>
    </location>
</feature>
<protein>
    <submittedName>
        <fullName evidence="2">Protein translocase subunit SecF</fullName>
    </submittedName>
</protein>
<gene>
    <name evidence="2" type="ORF">AVDCRST_MAG39-250</name>
</gene>
<evidence type="ECO:0000256" key="1">
    <source>
        <dbReference type="SAM" id="MobiDB-lite"/>
    </source>
</evidence>
<feature type="compositionally biased region" description="Basic residues" evidence="1">
    <location>
        <begin position="310"/>
        <end position="327"/>
    </location>
</feature>
<name>A0A6J4S3N7_9SPHN</name>
<dbReference type="AlphaFoldDB" id="A0A6J4S3N7"/>
<feature type="region of interest" description="Disordered" evidence="1">
    <location>
        <begin position="1"/>
        <end position="142"/>
    </location>
</feature>
<accession>A0A6J4S3N7</accession>